<evidence type="ECO:0000256" key="10">
    <source>
        <dbReference type="PIRSR" id="PIRSR634016-3"/>
    </source>
</evidence>
<dbReference type="PANTHER" id="PTHR11533">
    <property type="entry name" value="PROTEASE M1 ZINC METALLOPROTEASE"/>
    <property type="match status" value="1"/>
</dbReference>
<dbReference type="Pfam" id="PF01433">
    <property type="entry name" value="Peptidase_M1"/>
    <property type="match status" value="1"/>
</dbReference>
<dbReference type="FunFam" id="1.10.390.10:FF:000001">
    <property type="entry name" value="Aminopeptidase"/>
    <property type="match status" value="1"/>
</dbReference>
<sequence length="984" mass="109393">MSSFRPSHYQIDLFNLILHPAFSYQGRVQIELDILQPSNTVWLNAKELDILDATITFGDSTLKCNAIDHVQALERVALVFPGIITGTKATIIVKFSGIINTALSGFYRTSTQSAQQSQHTTSDHAYVLSTQFEGCEARRAFPCFDEPRLKATFDIRLEIPDSLQALSNMPVKSVTPQDNGTKVVSFETTPIMSSYLVAWAIGDFEYVESYTKSNSGRKAVPVRVYTMKGLLPQASYALEHACRVLDYFSDLFEIDYPLPKLDLIAIPEFAHGAMENWGLCTFQATALLYDEATSTLDNKERVSYVIAHELAHQWFGNLVTMDWWNDLWLKEGFATWAGWLAADHFHPDWQVWDKFMCEGLQTALQLDSLRASHAIDVEIRNGPDIDEIFDDISYLKGSSLIRMLDGHLGREMFLKGVKSYLACFAYGNTTSADLWNHLSQASGKDVASFMDGWIHQIGFPVILVSHETGQIQLSQERFLLTGDLSSAESEAVWWVPVNPILLGSSQELSSKSLRVQFELKTGVEMVKLNAGQAGFFRVAYAPDIFSKLLQNLDTLTAGEKVCLIADTAALVRAGRTSMIELLQLLSSFRSETNYFVWLQVSKALDVLNSSFSDTLADELSRFTKWLVQDITPTIGWEIVPGENHNETKKRALIIKMAGLAGDKDVIREALQKVEEYPTKALHSSLVPAVLSIASVHGGLAAYQRLKSLYLQPPLTSIGHSETYLRALATCPLLEAFDDYLEFLLTAKVQVSDLHISANAISAQPSARKAFWDWLRENWAEILLKFDGAWPSLDKFLRQGLGELSGSSSEEEVRDFFSDKDCETIGFGRGMDVVIERIRVNARFREREEGALRNWLANMTNTDITTVISDELAPALGPYSHAVKAGGFAFLSGNIPVDATGQVVPGGATEQTEQVCQNMMSVLKAVGTEVGRVVKVNIFLADMGDFGAVNEVYAKYFVHKPARSCVAVKELPKKVLVEVECIAAL</sequence>
<evidence type="ECO:0000256" key="9">
    <source>
        <dbReference type="PIRSR" id="PIRSR634016-1"/>
    </source>
</evidence>
<dbReference type="GO" id="GO:0042277">
    <property type="term" value="F:peptide binding"/>
    <property type="evidence" value="ECO:0007669"/>
    <property type="project" value="TreeGrafter"/>
</dbReference>
<dbReference type="InterPro" id="IPR042097">
    <property type="entry name" value="Aminopeptidase_N-like_N_sf"/>
</dbReference>
<evidence type="ECO:0000256" key="6">
    <source>
        <dbReference type="ARBA" id="ARBA00022801"/>
    </source>
</evidence>
<dbReference type="InterPro" id="IPR014782">
    <property type="entry name" value="Peptidase_M1_dom"/>
</dbReference>
<dbReference type="InterPro" id="IPR035959">
    <property type="entry name" value="RutC-like_sf"/>
</dbReference>
<dbReference type="NCBIfam" id="TIGR00004">
    <property type="entry name" value="Rid family detoxifying hydrolase"/>
    <property type="match status" value="1"/>
</dbReference>
<organism evidence="16 17">
    <name type="scientific">Fusarium floridanum</name>
    <dbReference type="NCBI Taxonomy" id="1325733"/>
    <lineage>
        <taxon>Eukaryota</taxon>
        <taxon>Fungi</taxon>
        <taxon>Dikarya</taxon>
        <taxon>Ascomycota</taxon>
        <taxon>Pezizomycotina</taxon>
        <taxon>Sordariomycetes</taxon>
        <taxon>Hypocreomycetidae</taxon>
        <taxon>Hypocreales</taxon>
        <taxon>Nectriaceae</taxon>
        <taxon>Fusarium</taxon>
        <taxon>Fusarium solani species complex</taxon>
    </lineage>
</organism>
<keyword evidence="4 12" id="KW-0645">Protease</keyword>
<feature type="binding site" evidence="10">
    <location>
        <position position="331"/>
    </location>
    <ligand>
        <name>Zn(2+)</name>
        <dbReference type="ChEBI" id="CHEBI:29105"/>
        <note>catalytic</note>
    </ligand>
</feature>
<dbReference type="GO" id="GO:0043171">
    <property type="term" value="P:peptide catabolic process"/>
    <property type="evidence" value="ECO:0007669"/>
    <property type="project" value="TreeGrafter"/>
</dbReference>
<dbReference type="InterPro" id="IPR027268">
    <property type="entry name" value="Peptidase_M4/M1_CTD_sf"/>
</dbReference>
<dbReference type="PANTHER" id="PTHR11533:SF171">
    <property type="entry name" value="AMINOPEPTIDASE"/>
    <property type="match status" value="1"/>
</dbReference>
<keyword evidence="7 10" id="KW-0862">Zinc</keyword>
<feature type="domain" description="Aminopeptidase N-like N-terminal" evidence="15">
    <location>
        <begin position="6"/>
        <end position="196"/>
    </location>
</feature>
<dbReference type="SUPFAM" id="SSF55298">
    <property type="entry name" value="YjgF-like"/>
    <property type="match status" value="1"/>
</dbReference>
<dbReference type="Pfam" id="PF11838">
    <property type="entry name" value="ERAP1_C"/>
    <property type="match status" value="1"/>
</dbReference>
<feature type="binding site" evidence="10">
    <location>
        <position position="308"/>
    </location>
    <ligand>
        <name>Zn(2+)</name>
        <dbReference type="ChEBI" id="CHEBI:29105"/>
        <note>catalytic</note>
    </ligand>
</feature>
<dbReference type="GO" id="GO:0005739">
    <property type="term" value="C:mitochondrion"/>
    <property type="evidence" value="ECO:0007669"/>
    <property type="project" value="UniProtKB-ARBA"/>
</dbReference>
<evidence type="ECO:0000256" key="8">
    <source>
        <dbReference type="ARBA" id="ARBA00023049"/>
    </source>
</evidence>
<feature type="active site" description="Proton acceptor" evidence="9">
    <location>
        <position position="309"/>
    </location>
</feature>
<comment type="caution">
    <text evidence="16">The sequence shown here is derived from an EMBL/GenBank/DDBJ whole genome shotgun (WGS) entry which is preliminary data.</text>
</comment>
<evidence type="ECO:0000259" key="13">
    <source>
        <dbReference type="Pfam" id="PF01433"/>
    </source>
</evidence>
<dbReference type="InterPro" id="IPR045357">
    <property type="entry name" value="Aminopeptidase_N-like_N"/>
</dbReference>
<evidence type="ECO:0000259" key="15">
    <source>
        <dbReference type="Pfam" id="PF17900"/>
    </source>
</evidence>
<feature type="domain" description="ERAP1-like C-terminal" evidence="14">
    <location>
        <begin position="526"/>
        <end position="838"/>
    </location>
</feature>
<feature type="site" description="Transition state stabilizer" evidence="11">
    <location>
        <position position="394"/>
    </location>
</feature>
<evidence type="ECO:0000313" key="16">
    <source>
        <dbReference type="EMBL" id="RSL87338.1"/>
    </source>
</evidence>
<dbReference type="InterPro" id="IPR024571">
    <property type="entry name" value="ERAP1-like_C_dom"/>
</dbReference>
<dbReference type="GO" id="GO:0006508">
    <property type="term" value="P:proteolysis"/>
    <property type="evidence" value="ECO:0007669"/>
    <property type="project" value="UniProtKB-KW"/>
</dbReference>
<feature type="domain" description="Peptidase M1 membrane alanine aminopeptidase" evidence="13">
    <location>
        <begin position="236"/>
        <end position="453"/>
    </location>
</feature>
<protein>
    <recommendedName>
        <fullName evidence="12">Aminopeptidase</fullName>
        <ecNumber evidence="12">3.4.11.-</ecNumber>
    </recommendedName>
</protein>
<dbReference type="PRINTS" id="PR00756">
    <property type="entry name" value="ALADIPTASE"/>
</dbReference>
<dbReference type="SUPFAM" id="SSF55486">
    <property type="entry name" value="Metalloproteases ('zincins'), catalytic domain"/>
    <property type="match status" value="1"/>
</dbReference>
<keyword evidence="6 12" id="KW-0378">Hydrolase</keyword>
<evidence type="ECO:0000313" key="17">
    <source>
        <dbReference type="Proteomes" id="UP000287972"/>
    </source>
</evidence>
<dbReference type="CDD" id="cd09601">
    <property type="entry name" value="M1_APN-Q_like"/>
    <property type="match status" value="1"/>
</dbReference>
<dbReference type="Pfam" id="PF17900">
    <property type="entry name" value="Peptidase_M1_N"/>
    <property type="match status" value="1"/>
</dbReference>
<dbReference type="AlphaFoldDB" id="A0A428SC32"/>
<dbReference type="Gene3D" id="2.60.40.1910">
    <property type="match status" value="1"/>
</dbReference>
<name>A0A428SC32_9HYPO</name>
<evidence type="ECO:0000256" key="5">
    <source>
        <dbReference type="ARBA" id="ARBA00022723"/>
    </source>
</evidence>
<dbReference type="InterPro" id="IPR001930">
    <property type="entry name" value="Peptidase_M1"/>
</dbReference>
<dbReference type="SUPFAM" id="SSF63737">
    <property type="entry name" value="Leukotriene A4 hydrolase N-terminal domain"/>
    <property type="match status" value="1"/>
</dbReference>
<dbReference type="Proteomes" id="UP000287972">
    <property type="component" value="Unassembled WGS sequence"/>
</dbReference>
<dbReference type="InterPro" id="IPR006175">
    <property type="entry name" value="YjgF/YER057c/UK114"/>
</dbReference>
<proteinExistence type="inferred from homology"/>
<accession>A0A428SC32</accession>
<dbReference type="InterPro" id="IPR050344">
    <property type="entry name" value="Peptidase_M1_aminopeptidases"/>
</dbReference>
<dbReference type="EMBL" id="NKCL01000033">
    <property type="protein sequence ID" value="RSL87338.1"/>
    <property type="molecule type" value="Genomic_DNA"/>
</dbReference>
<evidence type="ECO:0000259" key="14">
    <source>
        <dbReference type="Pfam" id="PF11838"/>
    </source>
</evidence>
<dbReference type="GO" id="GO:0016020">
    <property type="term" value="C:membrane"/>
    <property type="evidence" value="ECO:0007669"/>
    <property type="project" value="TreeGrafter"/>
</dbReference>
<dbReference type="FunFam" id="3.30.1330.40:FF:000001">
    <property type="entry name" value="L-PSP family endoribonuclease"/>
    <property type="match status" value="1"/>
</dbReference>
<evidence type="ECO:0000256" key="2">
    <source>
        <dbReference type="ARBA" id="ARBA00010552"/>
    </source>
</evidence>
<comment type="cofactor">
    <cofactor evidence="10 12">
        <name>Zn(2+)</name>
        <dbReference type="ChEBI" id="CHEBI:29105"/>
    </cofactor>
    <text evidence="10 12">Binds 1 zinc ion per subunit.</text>
</comment>
<dbReference type="Gene3D" id="1.10.390.10">
    <property type="entry name" value="Neutral Protease Domain 2"/>
    <property type="match status" value="1"/>
</dbReference>
<keyword evidence="3 12" id="KW-0031">Aminopeptidase</keyword>
<evidence type="ECO:0000256" key="12">
    <source>
        <dbReference type="RuleBase" id="RU364040"/>
    </source>
</evidence>
<evidence type="ECO:0000256" key="3">
    <source>
        <dbReference type="ARBA" id="ARBA00022438"/>
    </source>
</evidence>
<reference evidence="16 17" key="1">
    <citation type="submission" date="2017-06" db="EMBL/GenBank/DDBJ databases">
        <title>Comparative genomic analysis of Ambrosia Fusariam Clade fungi.</title>
        <authorList>
            <person name="Stajich J.E."/>
            <person name="Carrillo J."/>
            <person name="Kijimoto T."/>
            <person name="Eskalen A."/>
            <person name="O'Donnell K."/>
            <person name="Kasson M."/>
        </authorList>
    </citation>
    <scope>NUCLEOTIDE SEQUENCE [LARGE SCALE GENOMIC DNA]</scope>
    <source>
        <strain evidence="16 17">NRRL62606</strain>
    </source>
</reference>
<dbReference type="GO" id="GO:0008270">
    <property type="term" value="F:zinc ion binding"/>
    <property type="evidence" value="ECO:0007669"/>
    <property type="project" value="UniProtKB-UniRule"/>
</dbReference>
<dbReference type="GO" id="GO:0070006">
    <property type="term" value="F:metalloaminopeptidase activity"/>
    <property type="evidence" value="ECO:0007669"/>
    <property type="project" value="TreeGrafter"/>
</dbReference>
<dbReference type="Gene3D" id="1.25.50.20">
    <property type="match status" value="1"/>
</dbReference>
<evidence type="ECO:0000256" key="11">
    <source>
        <dbReference type="PIRSR" id="PIRSR634016-4"/>
    </source>
</evidence>
<dbReference type="Gene3D" id="3.30.1330.40">
    <property type="entry name" value="RutC-like"/>
    <property type="match status" value="1"/>
</dbReference>
<dbReference type="InterPro" id="IPR034016">
    <property type="entry name" value="M1_APN-typ"/>
</dbReference>
<comment type="similarity">
    <text evidence="1 12">Belongs to the peptidase M1 family.</text>
</comment>
<dbReference type="CDD" id="cd00448">
    <property type="entry name" value="YjgF_YER057c_UK114_family"/>
    <property type="match status" value="1"/>
</dbReference>
<dbReference type="Gene3D" id="2.60.40.1730">
    <property type="entry name" value="tricorn interacting facor f3 domain"/>
    <property type="match status" value="1"/>
</dbReference>
<feature type="binding site" evidence="10">
    <location>
        <position position="312"/>
    </location>
    <ligand>
        <name>Zn(2+)</name>
        <dbReference type="ChEBI" id="CHEBI:29105"/>
        <note>catalytic</note>
    </ligand>
</feature>
<evidence type="ECO:0000256" key="4">
    <source>
        <dbReference type="ARBA" id="ARBA00022670"/>
    </source>
</evidence>
<keyword evidence="5 10" id="KW-0479">Metal-binding</keyword>
<dbReference type="InterPro" id="IPR006056">
    <property type="entry name" value="RidA"/>
</dbReference>
<gene>
    <name evidence="16" type="ORF">CEP51_002302</name>
</gene>
<dbReference type="EC" id="3.4.11.-" evidence="12"/>
<dbReference type="Pfam" id="PF01042">
    <property type="entry name" value="Ribonuc_L-PSP"/>
    <property type="match status" value="1"/>
</dbReference>
<evidence type="ECO:0000256" key="7">
    <source>
        <dbReference type="ARBA" id="ARBA00022833"/>
    </source>
</evidence>
<evidence type="ECO:0000256" key="1">
    <source>
        <dbReference type="ARBA" id="ARBA00010136"/>
    </source>
</evidence>
<comment type="similarity">
    <text evidence="2">Belongs to the RutC family.</text>
</comment>
<keyword evidence="17" id="KW-1185">Reference proteome</keyword>
<keyword evidence="8 12" id="KW-0482">Metalloprotease</keyword>